<dbReference type="CDD" id="cd03784">
    <property type="entry name" value="GT1_Gtf-like"/>
    <property type="match status" value="1"/>
</dbReference>
<comment type="similarity">
    <text evidence="1">Belongs to the UDP-glycosyltransferase family.</text>
</comment>
<keyword evidence="2" id="KW-0328">Glycosyltransferase</keyword>
<dbReference type="PANTHER" id="PTHR48043:SF159">
    <property type="entry name" value="EG:EG0003.4 PROTEIN-RELATED"/>
    <property type="match status" value="1"/>
</dbReference>
<dbReference type="GO" id="GO:0008194">
    <property type="term" value="F:UDP-glycosyltransferase activity"/>
    <property type="evidence" value="ECO:0007669"/>
    <property type="project" value="InterPro"/>
</dbReference>
<evidence type="ECO:0000256" key="3">
    <source>
        <dbReference type="ARBA" id="ARBA00022679"/>
    </source>
</evidence>
<evidence type="ECO:0000256" key="2">
    <source>
        <dbReference type="ARBA" id="ARBA00022676"/>
    </source>
</evidence>
<dbReference type="Gene3D" id="3.40.50.2000">
    <property type="entry name" value="Glycogen Phosphorylase B"/>
    <property type="match status" value="2"/>
</dbReference>
<dbReference type="Pfam" id="PF00201">
    <property type="entry name" value="UDPGT"/>
    <property type="match status" value="2"/>
</dbReference>
<reference evidence="5 6" key="2">
    <citation type="submission" date="2019-01" db="EMBL/GenBank/DDBJ databases">
        <title>The decoding of complex shrimp genome reveals the adaptation for benthos swimmer, frequently molting mechanism and breeding impact on genome.</title>
        <authorList>
            <person name="Sun Y."/>
            <person name="Gao Y."/>
            <person name="Yu Y."/>
        </authorList>
    </citation>
    <scope>NUCLEOTIDE SEQUENCE [LARGE SCALE GENOMIC DNA]</scope>
    <source>
        <tissue evidence="5">Muscle</tissue>
    </source>
</reference>
<keyword evidence="4" id="KW-0732">Signal</keyword>
<protein>
    <submittedName>
        <fullName evidence="5">Putative UDP-glucuronosyltransferase-like</fullName>
    </submittedName>
</protein>
<name>A0A3R7NRE6_PENVA</name>
<keyword evidence="6" id="KW-1185">Reference proteome</keyword>
<proteinExistence type="inferred from homology"/>
<feature type="chain" id="PRO_5018663361" evidence="4">
    <location>
        <begin position="22"/>
        <end position="477"/>
    </location>
</feature>
<evidence type="ECO:0000313" key="6">
    <source>
        <dbReference type="Proteomes" id="UP000283509"/>
    </source>
</evidence>
<dbReference type="FunFam" id="3.40.50.2000:FF:000050">
    <property type="entry name" value="UDP-glucuronosyltransferase"/>
    <property type="match status" value="1"/>
</dbReference>
<accession>A0A3R7NRE6</accession>
<dbReference type="PANTHER" id="PTHR48043">
    <property type="entry name" value="EG:EG0003.4 PROTEIN-RELATED"/>
    <property type="match status" value="1"/>
</dbReference>
<evidence type="ECO:0000313" key="5">
    <source>
        <dbReference type="EMBL" id="ROT64673.1"/>
    </source>
</evidence>
<dbReference type="EMBL" id="QCYY01003212">
    <property type="protein sequence ID" value="ROT64673.1"/>
    <property type="molecule type" value="Genomic_DNA"/>
</dbReference>
<sequence length="477" mass="52478">MRVAAALCVAIACVLVATGSGENATQSNRILFLAPISSKSHKNFYMGIVNALADRGSQVTIVSPFRPSKIRENVREILVPGINLHDYIPNLFKGKTAGPMALMSAAPTLCSEALGKEEVQALLKEEFDVVLISIFISHCFLSIVHKMQVPFIWVSPAGPVGASDQVIGNPMFPSFTGFTLLEAKHPLSFTERAISTFGETLSSFMMTHGGRRLPQSRVVPRRHAQSGRDAVRCQSLHPEPVRCDGDHHVRTLDNPARPLVPNAIAAGGIHCRPAQPLPQDLEEWVQGAGEDGFIFFSLGSAVVPSDMPEDVQWRHSHSIGGAGSVRHAPSSTPTEAKDWRFEAERGGHLGEQRPGVDMKYRQVLVKVFGSLKQRVLWKWDQEDMPDLPPNVRLGKWLPQQDILGHASLRLFMTHGGQLSTMESTYHGIPVLGLPVMGDQHTNMVQVAREGWGKVIFWDQLSEEVLTEGIHSVMDDQR</sequence>
<comment type="caution">
    <text evidence="5">The sequence shown here is derived from an EMBL/GenBank/DDBJ whole genome shotgun (WGS) entry which is preliminary data.</text>
</comment>
<dbReference type="InterPro" id="IPR050271">
    <property type="entry name" value="UDP-glycosyltransferase"/>
</dbReference>
<dbReference type="AlphaFoldDB" id="A0A3R7NRE6"/>
<dbReference type="OrthoDB" id="6345490at2759"/>
<dbReference type="InterPro" id="IPR002213">
    <property type="entry name" value="UDP_glucos_trans"/>
</dbReference>
<dbReference type="SUPFAM" id="SSF53756">
    <property type="entry name" value="UDP-Glycosyltransferase/glycogen phosphorylase"/>
    <property type="match status" value="2"/>
</dbReference>
<keyword evidence="3 5" id="KW-0808">Transferase</keyword>
<reference evidence="5 6" key="1">
    <citation type="submission" date="2018-04" db="EMBL/GenBank/DDBJ databases">
        <authorList>
            <person name="Zhang X."/>
            <person name="Yuan J."/>
            <person name="Li F."/>
            <person name="Xiang J."/>
        </authorList>
    </citation>
    <scope>NUCLEOTIDE SEQUENCE [LARGE SCALE GENOMIC DNA]</scope>
    <source>
        <tissue evidence="5">Muscle</tissue>
    </source>
</reference>
<evidence type="ECO:0000256" key="1">
    <source>
        <dbReference type="ARBA" id="ARBA00009995"/>
    </source>
</evidence>
<dbReference type="Proteomes" id="UP000283509">
    <property type="component" value="Unassembled WGS sequence"/>
</dbReference>
<evidence type="ECO:0000256" key="4">
    <source>
        <dbReference type="SAM" id="SignalP"/>
    </source>
</evidence>
<feature type="signal peptide" evidence="4">
    <location>
        <begin position="1"/>
        <end position="21"/>
    </location>
</feature>
<organism evidence="5 6">
    <name type="scientific">Penaeus vannamei</name>
    <name type="common">Whiteleg shrimp</name>
    <name type="synonym">Litopenaeus vannamei</name>
    <dbReference type="NCBI Taxonomy" id="6689"/>
    <lineage>
        <taxon>Eukaryota</taxon>
        <taxon>Metazoa</taxon>
        <taxon>Ecdysozoa</taxon>
        <taxon>Arthropoda</taxon>
        <taxon>Crustacea</taxon>
        <taxon>Multicrustacea</taxon>
        <taxon>Malacostraca</taxon>
        <taxon>Eumalacostraca</taxon>
        <taxon>Eucarida</taxon>
        <taxon>Decapoda</taxon>
        <taxon>Dendrobranchiata</taxon>
        <taxon>Penaeoidea</taxon>
        <taxon>Penaeidae</taxon>
        <taxon>Penaeus</taxon>
    </lineage>
</organism>
<gene>
    <name evidence="5" type="ORF">C7M84_017391</name>
</gene>